<protein>
    <submittedName>
        <fullName evidence="2">Ribonuclease D</fullName>
    </submittedName>
</protein>
<dbReference type="GO" id="GO:0008408">
    <property type="term" value="F:3'-5' exonuclease activity"/>
    <property type="evidence" value="ECO:0007669"/>
    <property type="project" value="InterPro"/>
</dbReference>
<reference evidence="2 3" key="1">
    <citation type="submission" date="2018-10" db="EMBL/GenBank/DDBJ databases">
        <title>An updated phylogeny of the Alphaproteobacteria reveals that the parasitic Rickettsiales and Holosporales have independent origins.</title>
        <authorList>
            <person name="Munoz-Gomez S.A."/>
            <person name="Hess S."/>
            <person name="Burger G."/>
            <person name="Lang B.F."/>
            <person name="Susko E."/>
            <person name="Slamovits C.H."/>
            <person name="Roger A.J."/>
        </authorList>
    </citation>
    <scope>NUCLEOTIDE SEQUENCE [LARGE SCALE GENOMIC DNA]</scope>
    <source>
        <strain evidence="2">HOLO01</strain>
    </source>
</reference>
<dbReference type="EMBL" id="SCFB01000001">
    <property type="protein sequence ID" value="RZI47125.1"/>
    <property type="molecule type" value="Genomic_DNA"/>
</dbReference>
<organism evidence="2 3">
    <name type="scientific">Candidatus Finniella inopinata</name>
    <dbReference type="NCBI Taxonomy" id="1696036"/>
    <lineage>
        <taxon>Bacteria</taxon>
        <taxon>Pseudomonadati</taxon>
        <taxon>Pseudomonadota</taxon>
        <taxon>Alphaproteobacteria</taxon>
        <taxon>Holosporales</taxon>
        <taxon>Candidatus Paracaedibacteraceae</taxon>
        <taxon>Candidatus Finniella</taxon>
    </lineage>
</organism>
<dbReference type="CDD" id="cd06142">
    <property type="entry name" value="RNaseD_exo"/>
    <property type="match status" value="1"/>
</dbReference>
<dbReference type="PANTHER" id="PTHR47649">
    <property type="entry name" value="RIBONUCLEASE D"/>
    <property type="match status" value="1"/>
</dbReference>
<keyword evidence="3" id="KW-1185">Reference proteome</keyword>
<dbReference type="GO" id="GO:0006139">
    <property type="term" value="P:nucleobase-containing compound metabolic process"/>
    <property type="evidence" value="ECO:0007669"/>
    <property type="project" value="InterPro"/>
</dbReference>
<dbReference type="SMART" id="SM00474">
    <property type="entry name" value="35EXOc"/>
    <property type="match status" value="1"/>
</dbReference>
<accession>A0A4Q7DLJ0</accession>
<dbReference type="PANTHER" id="PTHR47649:SF1">
    <property type="entry name" value="RIBONUCLEASE D"/>
    <property type="match status" value="1"/>
</dbReference>
<feature type="domain" description="3'-5' exonuclease" evidence="1">
    <location>
        <begin position="1"/>
        <end position="170"/>
    </location>
</feature>
<dbReference type="InterPro" id="IPR036397">
    <property type="entry name" value="RNaseH_sf"/>
</dbReference>
<name>A0A4Q7DLJ0_9PROT</name>
<dbReference type="InterPro" id="IPR051086">
    <property type="entry name" value="RNase_D-like"/>
</dbReference>
<sequence>MKINLHTYDLPSDVTFTNSVAIDTEAMGLKNHRDRLCVVQLSAGDGECHLVHFPEPHFDQSPNLKRVLADKNLVKIFHYARFDVAILKHTFQIPLENIYCTKIASRLVRTYTNRHGLKDLCKELLGVELSKQEQTSDWGSEVLTQEQLKYAATDVLHLHKLKAKLDAMLEREKRQSLAQACFNFLPHRTDMDLTAGENFDIFSYQTDDKS</sequence>
<gene>
    <name evidence="2" type="ORF">EQU50_00650</name>
</gene>
<proteinExistence type="predicted"/>
<dbReference type="InterPro" id="IPR002562">
    <property type="entry name" value="3'-5'_exonuclease_dom"/>
</dbReference>
<dbReference type="GO" id="GO:0003676">
    <property type="term" value="F:nucleic acid binding"/>
    <property type="evidence" value="ECO:0007669"/>
    <property type="project" value="InterPro"/>
</dbReference>
<dbReference type="Gene3D" id="3.30.420.10">
    <property type="entry name" value="Ribonuclease H-like superfamily/Ribonuclease H"/>
    <property type="match status" value="1"/>
</dbReference>
<evidence type="ECO:0000313" key="2">
    <source>
        <dbReference type="EMBL" id="RZI47125.1"/>
    </source>
</evidence>
<dbReference type="Proteomes" id="UP000293550">
    <property type="component" value="Unassembled WGS sequence"/>
</dbReference>
<dbReference type="SUPFAM" id="SSF53098">
    <property type="entry name" value="Ribonuclease H-like"/>
    <property type="match status" value="1"/>
</dbReference>
<dbReference type="AlphaFoldDB" id="A0A4Q7DLJ0"/>
<comment type="caution">
    <text evidence="2">The sequence shown here is derived from an EMBL/GenBank/DDBJ whole genome shotgun (WGS) entry which is preliminary data.</text>
</comment>
<evidence type="ECO:0000313" key="3">
    <source>
        <dbReference type="Proteomes" id="UP000293550"/>
    </source>
</evidence>
<dbReference type="Pfam" id="PF01612">
    <property type="entry name" value="DNA_pol_A_exo1"/>
    <property type="match status" value="1"/>
</dbReference>
<dbReference type="OrthoDB" id="4224322at2"/>
<dbReference type="InterPro" id="IPR012337">
    <property type="entry name" value="RNaseH-like_sf"/>
</dbReference>
<evidence type="ECO:0000259" key="1">
    <source>
        <dbReference type="SMART" id="SM00474"/>
    </source>
</evidence>
<dbReference type="RefSeq" id="WP_130153237.1">
    <property type="nucleotide sequence ID" value="NZ_SCFB01000001.1"/>
</dbReference>